<dbReference type="SUPFAM" id="SSF55874">
    <property type="entry name" value="ATPase domain of HSP90 chaperone/DNA topoisomerase II/histidine kinase"/>
    <property type="match status" value="1"/>
</dbReference>
<dbReference type="STRING" id="555079.Toce_0200"/>
<keyword evidence="5" id="KW-0547">Nucleotide-binding</keyword>
<accession>D9S060</accession>
<comment type="catalytic activity">
    <reaction evidence="1">
        <text>ATP + protein L-histidine = ADP + protein N-phospho-L-histidine.</text>
        <dbReference type="EC" id="2.7.13.3"/>
    </reaction>
</comment>
<evidence type="ECO:0000313" key="11">
    <source>
        <dbReference type="Proteomes" id="UP000000272"/>
    </source>
</evidence>
<evidence type="ECO:0000259" key="9">
    <source>
        <dbReference type="PROSITE" id="PS50109"/>
    </source>
</evidence>
<dbReference type="InterPro" id="IPR005467">
    <property type="entry name" value="His_kinase_dom"/>
</dbReference>
<reference evidence="10 11" key="1">
    <citation type="journal article" date="2010" name="Stand. Genomic Sci.">
        <title>Complete genome sequence of Thermosediminibacter oceani type strain (JW/IW-1228P).</title>
        <authorList>
            <person name="Pitluck S."/>
            <person name="Yasawong M."/>
            <person name="Munk C."/>
            <person name="Nolan M."/>
            <person name="Lapidus A."/>
            <person name="Lucas S."/>
            <person name="Glavina Del Rio T."/>
            <person name="Tice H."/>
            <person name="Cheng J.F."/>
            <person name="Bruce D."/>
            <person name="Detter C."/>
            <person name="Tapia R."/>
            <person name="Han C."/>
            <person name="Goodwin L."/>
            <person name="Liolios K."/>
            <person name="Ivanova N."/>
            <person name="Mavromatis K."/>
            <person name="Mikhailova N."/>
            <person name="Pati A."/>
            <person name="Chen A."/>
            <person name="Palaniappan K."/>
            <person name="Land M."/>
            <person name="Hauser L."/>
            <person name="Chang Y.J."/>
            <person name="Jeffries C.D."/>
            <person name="Rohde M."/>
            <person name="Spring S."/>
            <person name="Sikorski J."/>
            <person name="Goker M."/>
            <person name="Woyke T."/>
            <person name="Bristow J."/>
            <person name="Eisen J.A."/>
            <person name="Markowitz V."/>
            <person name="Hugenholtz P."/>
            <person name="Kyrpides N.C."/>
            <person name="Klenk H.P."/>
        </authorList>
    </citation>
    <scope>NUCLEOTIDE SEQUENCE [LARGE SCALE GENOMIC DNA]</scope>
    <source>
        <strain evidence="11">ATCC BAA-1034 / DSM 16646 / JW/IW-1228P</strain>
    </source>
</reference>
<evidence type="ECO:0000256" key="6">
    <source>
        <dbReference type="ARBA" id="ARBA00022777"/>
    </source>
</evidence>
<dbReference type="PROSITE" id="PS50109">
    <property type="entry name" value="HIS_KIN"/>
    <property type="match status" value="1"/>
</dbReference>
<dbReference type="InterPro" id="IPR036097">
    <property type="entry name" value="HisK_dim/P_sf"/>
</dbReference>
<evidence type="ECO:0000256" key="5">
    <source>
        <dbReference type="ARBA" id="ARBA00022741"/>
    </source>
</evidence>
<dbReference type="Gene3D" id="3.30.565.10">
    <property type="entry name" value="Histidine kinase-like ATPase, C-terminal domain"/>
    <property type="match status" value="1"/>
</dbReference>
<dbReference type="eggNOG" id="COG4191">
    <property type="taxonomic scope" value="Bacteria"/>
</dbReference>
<evidence type="ECO:0000256" key="2">
    <source>
        <dbReference type="ARBA" id="ARBA00012438"/>
    </source>
</evidence>
<dbReference type="Gene3D" id="1.10.287.130">
    <property type="match status" value="1"/>
</dbReference>
<dbReference type="PANTHER" id="PTHR43065">
    <property type="entry name" value="SENSOR HISTIDINE KINASE"/>
    <property type="match status" value="1"/>
</dbReference>
<keyword evidence="7" id="KW-0067">ATP-binding</keyword>
<dbReference type="InterPro" id="IPR004358">
    <property type="entry name" value="Sig_transdc_His_kin-like_C"/>
</dbReference>
<keyword evidence="6 10" id="KW-0418">Kinase</keyword>
<dbReference type="PANTHER" id="PTHR43065:SF10">
    <property type="entry name" value="PEROXIDE STRESS-ACTIVATED HISTIDINE KINASE MAK3"/>
    <property type="match status" value="1"/>
</dbReference>
<proteinExistence type="predicted"/>
<feature type="domain" description="Histidine kinase" evidence="9">
    <location>
        <begin position="113"/>
        <end position="320"/>
    </location>
</feature>
<dbReference type="InterPro" id="IPR003594">
    <property type="entry name" value="HATPase_dom"/>
</dbReference>
<dbReference type="SMART" id="SM00387">
    <property type="entry name" value="HATPase_c"/>
    <property type="match status" value="1"/>
</dbReference>
<dbReference type="KEGG" id="toc:Toce_0200"/>
<protein>
    <recommendedName>
        <fullName evidence="2">histidine kinase</fullName>
        <ecNumber evidence="2">2.7.13.3</ecNumber>
    </recommendedName>
</protein>
<dbReference type="GO" id="GO:0000155">
    <property type="term" value="F:phosphorelay sensor kinase activity"/>
    <property type="evidence" value="ECO:0007669"/>
    <property type="project" value="InterPro"/>
</dbReference>
<dbReference type="AlphaFoldDB" id="D9S060"/>
<name>D9S060_THEOJ</name>
<evidence type="ECO:0000256" key="4">
    <source>
        <dbReference type="ARBA" id="ARBA00022679"/>
    </source>
</evidence>
<dbReference type="Pfam" id="PF02518">
    <property type="entry name" value="HATPase_c"/>
    <property type="match status" value="1"/>
</dbReference>
<dbReference type="EC" id="2.7.13.3" evidence="2"/>
<evidence type="ECO:0000256" key="3">
    <source>
        <dbReference type="ARBA" id="ARBA00022553"/>
    </source>
</evidence>
<dbReference type="Pfam" id="PF00512">
    <property type="entry name" value="HisKA"/>
    <property type="match status" value="1"/>
</dbReference>
<dbReference type="GO" id="GO:0005524">
    <property type="term" value="F:ATP binding"/>
    <property type="evidence" value="ECO:0007669"/>
    <property type="project" value="UniProtKB-KW"/>
</dbReference>
<gene>
    <name evidence="10" type="ordered locus">Toce_0200</name>
</gene>
<dbReference type="SMART" id="SM00388">
    <property type="entry name" value="HisKA"/>
    <property type="match status" value="1"/>
</dbReference>
<evidence type="ECO:0000256" key="7">
    <source>
        <dbReference type="ARBA" id="ARBA00022840"/>
    </source>
</evidence>
<evidence type="ECO:0000313" key="10">
    <source>
        <dbReference type="EMBL" id="ADL06988.1"/>
    </source>
</evidence>
<keyword evidence="11" id="KW-1185">Reference proteome</keyword>
<dbReference type="OrthoDB" id="9796330at2"/>
<dbReference type="InterPro" id="IPR003661">
    <property type="entry name" value="HisK_dim/P_dom"/>
</dbReference>
<dbReference type="HOGENOM" id="CLU_000445_89_1_9"/>
<keyword evidence="3" id="KW-0597">Phosphoprotein</keyword>
<dbReference type="CDD" id="cd00082">
    <property type="entry name" value="HisKA"/>
    <property type="match status" value="1"/>
</dbReference>
<dbReference type="SUPFAM" id="SSF47384">
    <property type="entry name" value="Homodimeric domain of signal transducing histidine kinase"/>
    <property type="match status" value="1"/>
</dbReference>
<evidence type="ECO:0000256" key="1">
    <source>
        <dbReference type="ARBA" id="ARBA00000085"/>
    </source>
</evidence>
<sequence length="321" mass="36940">MYYGQSEPNSELIRGQKIYEDLFTNKDYSIPGYPELFMKEGNHRIVIKIQNEEDEENHHSFNINTTLVKNADGTVSVVITCEDEDNSEGVREDLKRRLSYLENLSVIGELAASAVHEIKNPLFSIRGFLQIIDNSFSDDDKRKEYIRIMISEIDRLEGLVRDFLMLAKTRARSKGSVIVCELIRDIAELYKNRMEMQNIKFSLMAEDESVCIPGNREQLEQVFINLIQNALEAMENGGNIEVVVYRKNEKLVIEVRDEGKGISPEIEKKIFTPFFTNKKNGTGLGLFLSKKIVEEHMGRIYFRSTEGKGTVFFLEFPLVKT</sequence>
<organism evidence="10 11">
    <name type="scientific">Thermosediminibacter oceani (strain ATCC BAA-1034 / DSM 16646 / JW/IW-1228P)</name>
    <dbReference type="NCBI Taxonomy" id="555079"/>
    <lineage>
        <taxon>Bacteria</taxon>
        <taxon>Bacillati</taxon>
        <taxon>Bacillota</taxon>
        <taxon>Clostridia</taxon>
        <taxon>Thermosediminibacterales</taxon>
        <taxon>Thermosediminibacteraceae</taxon>
        <taxon>Thermosediminibacter</taxon>
    </lineage>
</organism>
<dbReference type="InterPro" id="IPR036890">
    <property type="entry name" value="HATPase_C_sf"/>
</dbReference>
<dbReference type="PRINTS" id="PR00344">
    <property type="entry name" value="BCTRLSENSOR"/>
</dbReference>
<dbReference type="Proteomes" id="UP000000272">
    <property type="component" value="Chromosome"/>
</dbReference>
<keyword evidence="4" id="KW-0808">Transferase</keyword>
<evidence type="ECO:0000256" key="8">
    <source>
        <dbReference type="ARBA" id="ARBA00023012"/>
    </source>
</evidence>
<dbReference type="RefSeq" id="WP_013275039.1">
    <property type="nucleotide sequence ID" value="NC_014377.1"/>
</dbReference>
<keyword evidence="8" id="KW-0902">Two-component regulatory system</keyword>
<dbReference type="EMBL" id="CP002131">
    <property type="protein sequence ID" value="ADL06988.1"/>
    <property type="molecule type" value="Genomic_DNA"/>
</dbReference>